<organism evidence="3 4">
    <name type="scientific">Pristionchus fissidentatus</name>
    <dbReference type="NCBI Taxonomy" id="1538716"/>
    <lineage>
        <taxon>Eukaryota</taxon>
        <taxon>Metazoa</taxon>
        <taxon>Ecdysozoa</taxon>
        <taxon>Nematoda</taxon>
        <taxon>Chromadorea</taxon>
        <taxon>Rhabditida</taxon>
        <taxon>Rhabditina</taxon>
        <taxon>Diplogasteromorpha</taxon>
        <taxon>Diplogasteroidea</taxon>
        <taxon>Neodiplogasteridae</taxon>
        <taxon>Pristionchus</taxon>
    </lineage>
</organism>
<dbReference type="Proteomes" id="UP001432322">
    <property type="component" value="Unassembled WGS sequence"/>
</dbReference>
<feature type="region of interest" description="Disordered" evidence="1">
    <location>
        <begin position="116"/>
        <end position="142"/>
    </location>
</feature>
<feature type="transmembrane region" description="Helical" evidence="2">
    <location>
        <begin position="43"/>
        <end position="65"/>
    </location>
</feature>
<dbReference type="EMBL" id="BTSY01000001">
    <property type="protein sequence ID" value="GMT11343.1"/>
    <property type="molecule type" value="Genomic_DNA"/>
</dbReference>
<evidence type="ECO:0000313" key="3">
    <source>
        <dbReference type="EMBL" id="GMT11343.1"/>
    </source>
</evidence>
<reference evidence="3" key="1">
    <citation type="submission" date="2023-10" db="EMBL/GenBank/DDBJ databases">
        <title>Genome assembly of Pristionchus species.</title>
        <authorList>
            <person name="Yoshida K."/>
            <person name="Sommer R.J."/>
        </authorList>
    </citation>
    <scope>NUCLEOTIDE SEQUENCE</scope>
    <source>
        <strain evidence="3">RS5133</strain>
    </source>
</reference>
<protein>
    <recommendedName>
        <fullName evidence="5">Transmembrane protein</fullName>
    </recommendedName>
</protein>
<evidence type="ECO:0000256" key="2">
    <source>
        <dbReference type="SAM" id="Phobius"/>
    </source>
</evidence>
<gene>
    <name evidence="3" type="ORF">PFISCL1PPCAC_2640</name>
</gene>
<keyword evidence="2" id="KW-0812">Transmembrane</keyword>
<evidence type="ECO:0008006" key="5">
    <source>
        <dbReference type="Google" id="ProtNLM"/>
    </source>
</evidence>
<accession>A0AAV5UX71</accession>
<feature type="non-terminal residue" evidence="3">
    <location>
        <position position="1"/>
    </location>
</feature>
<comment type="caution">
    <text evidence="3">The sequence shown here is derived from an EMBL/GenBank/DDBJ whole genome shotgun (WGS) entry which is preliminary data.</text>
</comment>
<evidence type="ECO:0000256" key="1">
    <source>
        <dbReference type="SAM" id="MobiDB-lite"/>
    </source>
</evidence>
<feature type="non-terminal residue" evidence="3">
    <location>
        <position position="142"/>
    </location>
</feature>
<feature type="compositionally biased region" description="Basic and acidic residues" evidence="1">
    <location>
        <begin position="131"/>
        <end position="142"/>
    </location>
</feature>
<proteinExistence type="predicted"/>
<evidence type="ECO:0000313" key="4">
    <source>
        <dbReference type="Proteomes" id="UP001432322"/>
    </source>
</evidence>
<dbReference type="AlphaFoldDB" id="A0AAV5UX71"/>
<sequence>SVISNNVTHQENVTASFRPCTYKLPICQLPPEFPSVHFNNLTYMRILVLSLASLFVLIPTLVVCVKYRRHAHPFMWLHQPNAASLRDLTERSEFNSAKMDPKLAAAAIPAALADMRKDGTTTPTKAPAETGSEKAKKSKKEV</sequence>
<keyword evidence="2" id="KW-0472">Membrane</keyword>
<keyword evidence="4" id="KW-1185">Reference proteome</keyword>
<name>A0AAV5UX71_9BILA</name>
<keyword evidence="2" id="KW-1133">Transmembrane helix</keyword>